<evidence type="ECO:0000256" key="1">
    <source>
        <dbReference type="ARBA" id="ARBA00007535"/>
    </source>
</evidence>
<dbReference type="Gene3D" id="1.20.58.340">
    <property type="entry name" value="Magnesium transport protein CorA, transmembrane region"/>
    <property type="match status" value="1"/>
</dbReference>
<gene>
    <name evidence="2" type="ORF">Tci_497853</name>
</gene>
<dbReference type="PANTHER" id="PTHR13890:SF35">
    <property type="entry name" value="MAGNESIUM TRANSPORTER MRS2-3"/>
    <property type="match status" value="1"/>
</dbReference>
<sequence>MELLDADANGSIEKDEFKPKAKRWVEVIKQYAVQKPKKKKVEVDILDEMGIVGESMEITDTLVAISGRVQKVRDELKHLLDDDGDMAEMYLTDKLMQQP</sequence>
<dbReference type="AlphaFoldDB" id="A0A699I472"/>
<reference evidence="2" key="1">
    <citation type="journal article" date="2019" name="Sci. Rep.">
        <title>Draft genome of Tanacetum cinerariifolium, the natural source of mosquito coil.</title>
        <authorList>
            <person name="Yamashiro T."/>
            <person name="Shiraishi A."/>
            <person name="Satake H."/>
            <person name="Nakayama K."/>
        </authorList>
    </citation>
    <scope>NUCLEOTIDE SEQUENCE</scope>
</reference>
<comment type="similarity">
    <text evidence="1">Belongs to the CorA metal ion transporter (MIT) (TC 1.A.35.5) family.</text>
</comment>
<dbReference type="PANTHER" id="PTHR13890">
    <property type="entry name" value="RNA SPLICING PROTEIN MRS2, MITOCHONDRIAL"/>
    <property type="match status" value="1"/>
</dbReference>
<organism evidence="2">
    <name type="scientific">Tanacetum cinerariifolium</name>
    <name type="common">Dalmatian daisy</name>
    <name type="synonym">Chrysanthemum cinerariifolium</name>
    <dbReference type="NCBI Taxonomy" id="118510"/>
    <lineage>
        <taxon>Eukaryota</taxon>
        <taxon>Viridiplantae</taxon>
        <taxon>Streptophyta</taxon>
        <taxon>Embryophyta</taxon>
        <taxon>Tracheophyta</taxon>
        <taxon>Spermatophyta</taxon>
        <taxon>Magnoliopsida</taxon>
        <taxon>eudicotyledons</taxon>
        <taxon>Gunneridae</taxon>
        <taxon>Pentapetalae</taxon>
        <taxon>asterids</taxon>
        <taxon>campanulids</taxon>
        <taxon>Asterales</taxon>
        <taxon>Asteraceae</taxon>
        <taxon>Asteroideae</taxon>
        <taxon>Anthemideae</taxon>
        <taxon>Anthemidinae</taxon>
        <taxon>Tanacetum</taxon>
    </lineage>
</organism>
<accession>A0A699I472</accession>
<dbReference type="InterPro" id="IPR039204">
    <property type="entry name" value="MRS2-like"/>
</dbReference>
<name>A0A699I472_TANCI</name>
<dbReference type="EMBL" id="BKCJ010258070">
    <property type="protein sequence ID" value="GEZ25880.1"/>
    <property type="molecule type" value="Genomic_DNA"/>
</dbReference>
<dbReference type="PROSITE" id="PS00018">
    <property type="entry name" value="EF_HAND_1"/>
    <property type="match status" value="1"/>
</dbReference>
<evidence type="ECO:0000313" key="2">
    <source>
        <dbReference type="EMBL" id="GEZ25880.1"/>
    </source>
</evidence>
<dbReference type="InterPro" id="IPR018247">
    <property type="entry name" value="EF_Hand_1_Ca_BS"/>
</dbReference>
<proteinExistence type="inferred from homology"/>
<dbReference type="GO" id="GO:0015095">
    <property type="term" value="F:magnesium ion transmembrane transporter activity"/>
    <property type="evidence" value="ECO:0007669"/>
    <property type="project" value="UniProtKB-ARBA"/>
</dbReference>
<comment type="caution">
    <text evidence="2">The sequence shown here is derived from an EMBL/GenBank/DDBJ whole genome shotgun (WGS) entry which is preliminary data.</text>
</comment>
<protein>
    <submittedName>
        <fullName evidence="2">Magnesium transporter MRS2-F isoform X2</fullName>
    </submittedName>
</protein>